<feature type="signal peptide" evidence="1">
    <location>
        <begin position="1"/>
        <end position="19"/>
    </location>
</feature>
<comment type="caution">
    <text evidence="2">The sequence shown here is derived from an EMBL/GenBank/DDBJ whole genome shotgun (WGS) entry which is preliminary data.</text>
</comment>
<evidence type="ECO:0000313" key="3">
    <source>
        <dbReference type="Proteomes" id="UP001278500"/>
    </source>
</evidence>
<evidence type="ECO:0008006" key="4">
    <source>
        <dbReference type="Google" id="ProtNLM"/>
    </source>
</evidence>
<dbReference type="RefSeq" id="XP_062684019.1">
    <property type="nucleotide sequence ID" value="XM_062831632.1"/>
</dbReference>
<gene>
    <name evidence="2" type="ORF">B0H65DRAFT_97345</name>
</gene>
<keyword evidence="1" id="KW-0732">Signal</keyword>
<dbReference type="AlphaFoldDB" id="A0AAE0MUG9"/>
<evidence type="ECO:0000256" key="1">
    <source>
        <dbReference type="SAM" id="SignalP"/>
    </source>
</evidence>
<sequence>MAHLPIKVLILTVLNSAHGLQPSLEIYAFPFLSKSVKSSDTINEPLAYRTVAASRCAYFMCFVTIIVLIPPFRLRYAPPRRSVSCQQRTTPI</sequence>
<feature type="chain" id="PRO_5042189206" description="Secreted protein" evidence="1">
    <location>
        <begin position="20"/>
        <end position="92"/>
    </location>
</feature>
<name>A0AAE0MUG9_9PEZI</name>
<keyword evidence="3" id="KW-1185">Reference proteome</keyword>
<evidence type="ECO:0000313" key="2">
    <source>
        <dbReference type="EMBL" id="KAK3350724.1"/>
    </source>
</evidence>
<reference evidence="2" key="1">
    <citation type="journal article" date="2023" name="Mol. Phylogenet. Evol.">
        <title>Genome-scale phylogeny and comparative genomics of the fungal order Sordariales.</title>
        <authorList>
            <person name="Hensen N."/>
            <person name="Bonometti L."/>
            <person name="Westerberg I."/>
            <person name="Brannstrom I.O."/>
            <person name="Guillou S."/>
            <person name="Cros-Aarteil S."/>
            <person name="Calhoun S."/>
            <person name="Haridas S."/>
            <person name="Kuo A."/>
            <person name="Mondo S."/>
            <person name="Pangilinan J."/>
            <person name="Riley R."/>
            <person name="LaButti K."/>
            <person name="Andreopoulos B."/>
            <person name="Lipzen A."/>
            <person name="Chen C."/>
            <person name="Yan M."/>
            <person name="Daum C."/>
            <person name="Ng V."/>
            <person name="Clum A."/>
            <person name="Steindorff A."/>
            <person name="Ohm R.A."/>
            <person name="Martin F."/>
            <person name="Silar P."/>
            <person name="Natvig D.O."/>
            <person name="Lalanne C."/>
            <person name="Gautier V."/>
            <person name="Ament-Velasquez S.L."/>
            <person name="Kruys A."/>
            <person name="Hutchinson M.I."/>
            <person name="Powell A.J."/>
            <person name="Barry K."/>
            <person name="Miller A.N."/>
            <person name="Grigoriev I.V."/>
            <person name="Debuchy R."/>
            <person name="Gladieux P."/>
            <person name="Hiltunen Thoren M."/>
            <person name="Johannesson H."/>
        </authorList>
    </citation>
    <scope>NUCLEOTIDE SEQUENCE</scope>
    <source>
        <strain evidence="2">CBS 560.94</strain>
    </source>
</reference>
<protein>
    <recommendedName>
        <fullName evidence="4">Secreted protein</fullName>
    </recommendedName>
</protein>
<reference evidence="2" key="2">
    <citation type="submission" date="2023-06" db="EMBL/GenBank/DDBJ databases">
        <authorList>
            <consortium name="Lawrence Berkeley National Laboratory"/>
            <person name="Haridas S."/>
            <person name="Hensen N."/>
            <person name="Bonometti L."/>
            <person name="Westerberg I."/>
            <person name="Brannstrom I.O."/>
            <person name="Guillou S."/>
            <person name="Cros-Aarteil S."/>
            <person name="Calhoun S."/>
            <person name="Kuo A."/>
            <person name="Mondo S."/>
            <person name="Pangilinan J."/>
            <person name="Riley R."/>
            <person name="Labutti K."/>
            <person name="Andreopoulos B."/>
            <person name="Lipzen A."/>
            <person name="Chen C."/>
            <person name="Yanf M."/>
            <person name="Daum C."/>
            <person name="Ng V."/>
            <person name="Clum A."/>
            <person name="Steindorff A."/>
            <person name="Ohm R."/>
            <person name="Martin F."/>
            <person name="Silar P."/>
            <person name="Natvig D."/>
            <person name="Lalanne C."/>
            <person name="Gautier V."/>
            <person name="Ament-Velasquez S.L."/>
            <person name="Kruys A."/>
            <person name="Hutchinson M.I."/>
            <person name="Powell A.J."/>
            <person name="Barry K."/>
            <person name="Miller A.N."/>
            <person name="Grigoriev I.V."/>
            <person name="Debuchy R."/>
            <person name="Gladieux P."/>
            <person name="Thoren M.H."/>
            <person name="Johannesson H."/>
        </authorList>
    </citation>
    <scope>NUCLEOTIDE SEQUENCE</scope>
    <source>
        <strain evidence="2">CBS 560.94</strain>
    </source>
</reference>
<accession>A0AAE0MUG9</accession>
<organism evidence="2 3">
    <name type="scientific">Neurospora tetraspora</name>
    <dbReference type="NCBI Taxonomy" id="94610"/>
    <lineage>
        <taxon>Eukaryota</taxon>
        <taxon>Fungi</taxon>
        <taxon>Dikarya</taxon>
        <taxon>Ascomycota</taxon>
        <taxon>Pezizomycotina</taxon>
        <taxon>Sordariomycetes</taxon>
        <taxon>Sordariomycetidae</taxon>
        <taxon>Sordariales</taxon>
        <taxon>Sordariaceae</taxon>
        <taxon>Neurospora</taxon>
    </lineage>
</organism>
<dbReference type="Proteomes" id="UP001278500">
    <property type="component" value="Unassembled WGS sequence"/>
</dbReference>
<dbReference type="EMBL" id="JAUEPP010000002">
    <property type="protein sequence ID" value="KAK3350724.1"/>
    <property type="molecule type" value="Genomic_DNA"/>
</dbReference>
<proteinExistence type="predicted"/>
<dbReference type="GeneID" id="87868786"/>